<proteinExistence type="predicted"/>
<keyword evidence="2 3" id="KW-0040">ANK repeat</keyword>
<dbReference type="EMBL" id="CP106679">
    <property type="protein sequence ID" value="UXP32319.1"/>
    <property type="molecule type" value="Genomic_DNA"/>
</dbReference>
<dbReference type="PROSITE" id="PS50297">
    <property type="entry name" value="ANK_REP_REGION"/>
    <property type="match status" value="2"/>
</dbReference>
<dbReference type="InterPro" id="IPR002110">
    <property type="entry name" value="Ankyrin_rpt"/>
</dbReference>
<evidence type="ECO:0000313" key="6">
    <source>
        <dbReference type="Proteomes" id="UP001065174"/>
    </source>
</evidence>
<dbReference type="PRINTS" id="PR01415">
    <property type="entry name" value="ANKYRIN"/>
</dbReference>
<gene>
    <name evidence="5" type="ORF">N6H18_18430</name>
</gene>
<feature type="repeat" description="ANK" evidence="3">
    <location>
        <begin position="111"/>
        <end position="143"/>
    </location>
</feature>
<feature type="signal peptide" evidence="4">
    <location>
        <begin position="1"/>
        <end position="30"/>
    </location>
</feature>
<dbReference type="RefSeq" id="WP_262309755.1">
    <property type="nucleotide sequence ID" value="NZ_CP106679.1"/>
</dbReference>
<dbReference type="PANTHER" id="PTHR24171:SF8">
    <property type="entry name" value="BRCA1-ASSOCIATED RING DOMAIN PROTEIN 1"/>
    <property type="match status" value="1"/>
</dbReference>
<evidence type="ECO:0000256" key="4">
    <source>
        <dbReference type="SAM" id="SignalP"/>
    </source>
</evidence>
<dbReference type="Proteomes" id="UP001065174">
    <property type="component" value="Chromosome"/>
</dbReference>
<dbReference type="Pfam" id="PF12796">
    <property type="entry name" value="Ank_2"/>
    <property type="match status" value="1"/>
</dbReference>
<keyword evidence="6" id="KW-1185">Reference proteome</keyword>
<dbReference type="InterPro" id="IPR036770">
    <property type="entry name" value="Ankyrin_rpt-contain_sf"/>
</dbReference>
<dbReference type="SUPFAM" id="SSF48403">
    <property type="entry name" value="Ankyrin repeat"/>
    <property type="match status" value="1"/>
</dbReference>
<dbReference type="Gene3D" id="1.25.40.20">
    <property type="entry name" value="Ankyrin repeat-containing domain"/>
    <property type="match status" value="2"/>
</dbReference>
<dbReference type="PROSITE" id="PS50088">
    <property type="entry name" value="ANK_REPEAT"/>
    <property type="match status" value="2"/>
</dbReference>
<reference evidence="5" key="1">
    <citation type="submission" date="2022-09" db="EMBL/GenBank/DDBJ databases">
        <title>Comparative genomics and taxonomic characterization of three novel marine species of genus Reichenbachiella exhibiting antioxidant and polysaccharide degradation activities.</title>
        <authorList>
            <person name="Muhammad N."/>
            <person name="Lee Y.-J."/>
            <person name="Ko J."/>
            <person name="Kim S.-G."/>
        </authorList>
    </citation>
    <scope>NUCLEOTIDE SEQUENCE</scope>
    <source>
        <strain evidence="5">BKB1-1</strain>
    </source>
</reference>
<dbReference type="SMART" id="SM00248">
    <property type="entry name" value="ANK"/>
    <property type="match status" value="2"/>
</dbReference>
<accession>A0ABY6CP56</accession>
<evidence type="ECO:0000256" key="2">
    <source>
        <dbReference type="ARBA" id="ARBA00023043"/>
    </source>
</evidence>
<feature type="chain" id="PRO_5045425881" evidence="4">
    <location>
        <begin position="31"/>
        <end position="198"/>
    </location>
</feature>
<name>A0ABY6CP56_9BACT</name>
<keyword evidence="1" id="KW-0677">Repeat</keyword>
<evidence type="ECO:0000256" key="3">
    <source>
        <dbReference type="PROSITE-ProRule" id="PRU00023"/>
    </source>
</evidence>
<protein>
    <submittedName>
        <fullName evidence="5">Ankyrin repeat domain-containing protein</fullName>
    </submittedName>
</protein>
<sequence>MKSLQLKTVQKCFVLSLATILLGTASCHQANQSQEESTKETKIEAPSTTIQEAAFLGNVEAIKGHMAAKTDLNQKDAYGSTPLHIAATFGKTEVAVLLIEGGANLNERSADGSTPLHTAAFFGRTDIVKALLKNKADVTVRNSYNATALESVSAPFADMKPIYDQLSKDLGPFGLKLDYQKLEEARPVIAELIASYSK</sequence>
<evidence type="ECO:0000313" key="5">
    <source>
        <dbReference type="EMBL" id="UXP32319.1"/>
    </source>
</evidence>
<feature type="repeat" description="ANK" evidence="3">
    <location>
        <begin position="78"/>
        <end position="110"/>
    </location>
</feature>
<evidence type="ECO:0000256" key="1">
    <source>
        <dbReference type="ARBA" id="ARBA00022737"/>
    </source>
</evidence>
<organism evidence="5 6">
    <name type="scientific">Reichenbachiella agarivorans</name>
    <dbReference type="NCBI Taxonomy" id="2979464"/>
    <lineage>
        <taxon>Bacteria</taxon>
        <taxon>Pseudomonadati</taxon>
        <taxon>Bacteroidota</taxon>
        <taxon>Cytophagia</taxon>
        <taxon>Cytophagales</taxon>
        <taxon>Reichenbachiellaceae</taxon>
        <taxon>Reichenbachiella</taxon>
    </lineage>
</organism>
<dbReference type="PANTHER" id="PTHR24171">
    <property type="entry name" value="ANKYRIN REPEAT DOMAIN-CONTAINING PROTEIN 39-RELATED"/>
    <property type="match status" value="1"/>
</dbReference>
<keyword evidence="4" id="KW-0732">Signal</keyword>
<dbReference type="PROSITE" id="PS51257">
    <property type="entry name" value="PROKAR_LIPOPROTEIN"/>
    <property type="match status" value="1"/>
</dbReference>